<dbReference type="GO" id="GO:0005739">
    <property type="term" value="C:mitochondrion"/>
    <property type="evidence" value="ECO:0007669"/>
    <property type="project" value="TreeGrafter"/>
</dbReference>
<dbReference type="GO" id="GO:0004487">
    <property type="term" value="F:methylenetetrahydrofolate dehydrogenase (NAD+) activity"/>
    <property type="evidence" value="ECO:0007669"/>
    <property type="project" value="TreeGrafter"/>
</dbReference>
<organism evidence="2 3">
    <name type="scientific">Conger conger</name>
    <name type="common">Conger eel</name>
    <name type="synonym">Muraena conger</name>
    <dbReference type="NCBI Taxonomy" id="82655"/>
    <lineage>
        <taxon>Eukaryota</taxon>
        <taxon>Metazoa</taxon>
        <taxon>Chordata</taxon>
        <taxon>Craniata</taxon>
        <taxon>Vertebrata</taxon>
        <taxon>Euteleostomi</taxon>
        <taxon>Actinopterygii</taxon>
        <taxon>Neopterygii</taxon>
        <taxon>Teleostei</taxon>
        <taxon>Anguilliformes</taxon>
        <taxon>Congridae</taxon>
        <taxon>Conger</taxon>
    </lineage>
</organism>
<sequence>MATLRALRRFCQNSHQVCRLHLSASRQEAVVISGRKLARQIQEEARVDVELWVSAGNRRPHLSVVLVGDNPASHSYVLNKTRAAANVMALQPMAQNPQPSMA</sequence>
<gene>
    <name evidence="2" type="ORF">COCON_G00161630</name>
</gene>
<protein>
    <recommendedName>
        <fullName evidence="1">Tetrahydrofolate dehydrogenase/cyclohydrolase catalytic domain-containing protein</fullName>
    </recommendedName>
</protein>
<dbReference type="GO" id="GO:0004488">
    <property type="term" value="F:methylenetetrahydrofolate dehydrogenase (NADP+) activity"/>
    <property type="evidence" value="ECO:0007669"/>
    <property type="project" value="InterPro"/>
</dbReference>
<dbReference type="InterPro" id="IPR020630">
    <property type="entry name" value="THF_DH/CycHdrlase_cat_dom"/>
</dbReference>
<dbReference type="OrthoDB" id="5126881at2759"/>
<comment type="caution">
    <text evidence="2">The sequence shown here is derived from an EMBL/GenBank/DDBJ whole genome shotgun (WGS) entry which is preliminary data.</text>
</comment>
<dbReference type="GO" id="GO:0035999">
    <property type="term" value="P:tetrahydrofolate interconversion"/>
    <property type="evidence" value="ECO:0007669"/>
    <property type="project" value="TreeGrafter"/>
</dbReference>
<dbReference type="GO" id="GO:0004477">
    <property type="term" value="F:methenyltetrahydrofolate cyclohydrolase activity"/>
    <property type="evidence" value="ECO:0007669"/>
    <property type="project" value="TreeGrafter"/>
</dbReference>
<proteinExistence type="predicted"/>
<dbReference type="PANTHER" id="PTHR48099:SF15">
    <property type="entry name" value="BIFUNCTIONAL METHYLENETETRAHYDROFOLATE DEHYDROGENASE_CYCLOHYDROLASE, MITOCHONDRIAL"/>
    <property type="match status" value="1"/>
</dbReference>
<feature type="domain" description="Tetrahydrofolate dehydrogenase/cyclohydrolase catalytic" evidence="1">
    <location>
        <begin position="32"/>
        <end position="87"/>
    </location>
</feature>
<dbReference type="PANTHER" id="PTHR48099">
    <property type="entry name" value="C-1-TETRAHYDROFOLATE SYNTHASE, CYTOPLASMIC-RELATED"/>
    <property type="match status" value="1"/>
</dbReference>
<evidence type="ECO:0000313" key="3">
    <source>
        <dbReference type="Proteomes" id="UP001152803"/>
    </source>
</evidence>
<evidence type="ECO:0000313" key="2">
    <source>
        <dbReference type="EMBL" id="KAJ8263706.1"/>
    </source>
</evidence>
<dbReference type="EMBL" id="JAFJMO010000011">
    <property type="protein sequence ID" value="KAJ8263706.1"/>
    <property type="molecule type" value="Genomic_DNA"/>
</dbReference>
<dbReference type="Pfam" id="PF00763">
    <property type="entry name" value="THF_DHG_CYH"/>
    <property type="match status" value="1"/>
</dbReference>
<dbReference type="InterPro" id="IPR046346">
    <property type="entry name" value="Aminoacid_DH-like_N_sf"/>
</dbReference>
<reference evidence="2" key="1">
    <citation type="journal article" date="2023" name="Science">
        <title>Genome structures resolve the early diversification of teleost fishes.</title>
        <authorList>
            <person name="Parey E."/>
            <person name="Louis A."/>
            <person name="Montfort J."/>
            <person name="Bouchez O."/>
            <person name="Roques C."/>
            <person name="Iampietro C."/>
            <person name="Lluch J."/>
            <person name="Castinel A."/>
            <person name="Donnadieu C."/>
            <person name="Desvignes T."/>
            <person name="Floi Bucao C."/>
            <person name="Jouanno E."/>
            <person name="Wen M."/>
            <person name="Mejri S."/>
            <person name="Dirks R."/>
            <person name="Jansen H."/>
            <person name="Henkel C."/>
            <person name="Chen W.J."/>
            <person name="Zahm M."/>
            <person name="Cabau C."/>
            <person name="Klopp C."/>
            <person name="Thompson A.W."/>
            <person name="Robinson-Rechavi M."/>
            <person name="Braasch I."/>
            <person name="Lecointre G."/>
            <person name="Bobe J."/>
            <person name="Postlethwait J.H."/>
            <person name="Berthelot C."/>
            <person name="Roest Crollius H."/>
            <person name="Guiguen Y."/>
        </authorList>
    </citation>
    <scope>NUCLEOTIDE SEQUENCE</scope>
    <source>
        <strain evidence="2">Concon-B</strain>
    </source>
</reference>
<accession>A0A9Q1DAB0</accession>
<dbReference type="AlphaFoldDB" id="A0A9Q1DAB0"/>
<dbReference type="Proteomes" id="UP001152803">
    <property type="component" value="Unassembled WGS sequence"/>
</dbReference>
<evidence type="ECO:0000259" key="1">
    <source>
        <dbReference type="Pfam" id="PF00763"/>
    </source>
</evidence>
<keyword evidence="3" id="KW-1185">Reference proteome</keyword>
<dbReference type="Gene3D" id="3.40.50.10860">
    <property type="entry name" value="Leucine Dehydrogenase, chain A, domain 1"/>
    <property type="match status" value="1"/>
</dbReference>
<name>A0A9Q1DAB0_CONCO</name>
<dbReference type="SUPFAM" id="SSF53223">
    <property type="entry name" value="Aminoacid dehydrogenase-like, N-terminal domain"/>
    <property type="match status" value="1"/>
</dbReference>